<evidence type="ECO:0000259" key="1">
    <source>
        <dbReference type="Pfam" id="PF00483"/>
    </source>
</evidence>
<dbReference type="Proteomes" id="UP000242818">
    <property type="component" value="Unassembled WGS sequence"/>
</dbReference>
<dbReference type="InterPro" id="IPR029044">
    <property type="entry name" value="Nucleotide-diphossugar_trans"/>
</dbReference>
<evidence type="ECO:0000313" key="3">
    <source>
        <dbReference type="Proteomes" id="UP000242818"/>
    </source>
</evidence>
<dbReference type="SUPFAM" id="SSF53448">
    <property type="entry name" value="Nucleotide-diphospho-sugar transferases"/>
    <property type="match status" value="1"/>
</dbReference>
<protein>
    <submittedName>
        <fullName evidence="2">D-glycero-alpha-D-manno-heptose 1-phosphate guanylyltransferase</fullName>
    </submittedName>
</protein>
<dbReference type="PANTHER" id="PTHR22572">
    <property type="entry name" value="SUGAR-1-PHOSPHATE GUANYL TRANSFERASE"/>
    <property type="match status" value="1"/>
</dbReference>
<keyword evidence="2" id="KW-0808">Transferase</keyword>
<keyword evidence="3" id="KW-1185">Reference proteome</keyword>
<dbReference type="InterPro" id="IPR050486">
    <property type="entry name" value="Mannose-1P_guanyltransferase"/>
</dbReference>
<dbReference type="AlphaFoldDB" id="A0A1C4CI30"/>
<feature type="domain" description="Nucleotidyl transferase" evidence="1">
    <location>
        <begin position="6"/>
        <end position="229"/>
    </location>
</feature>
<dbReference type="CDD" id="cd06915">
    <property type="entry name" value="NTP_transferase_WcbM_like"/>
    <property type="match status" value="1"/>
</dbReference>
<gene>
    <name evidence="2" type="ORF">GA0116948_104132</name>
</gene>
<dbReference type="EMBL" id="FMAR01000004">
    <property type="protein sequence ID" value="SCC18673.1"/>
    <property type="molecule type" value="Genomic_DNA"/>
</dbReference>
<proteinExistence type="predicted"/>
<dbReference type="Pfam" id="PF00483">
    <property type="entry name" value="NTP_transferase"/>
    <property type="match status" value="1"/>
</dbReference>
<dbReference type="InterPro" id="IPR005835">
    <property type="entry name" value="NTP_transferase_dom"/>
</dbReference>
<dbReference type="Gene3D" id="3.90.550.10">
    <property type="entry name" value="Spore Coat Polysaccharide Biosynthesis Protein SpsA, Chain A"/>
    <property type="match status" value="1"/>
</dbReference>
<accession>A0A1C4CI30</accession>
<sequence>MVRACIILAGGLGTRLRSVVANKPKCLAPMGGQPFLYYLFQYLHTQGITHAVLSLGYLAEQVIQWCENTPLPLHVSFAVEQEPLGTGGAILHAMPYLEEDTFAIFNGDTFFDVPLPAMLAFAQAHNSQLTLALKPMEKFERYGSIVLDTTGRITAFREKQYQEKGLINGGVYLTSQHYLKSLSLPTAFSFETQVLTPQSAAGELHGFISPTYFIDIGIPEDFTQAAHDLVKMFP</sequence>
<name>A0A1C4CI30_9BACT</name>
<keyword evidence="2" id="KW-0548">Nucleotidyltransferase</keyword>
<dbReference type="GO" id="GO:0016779">
    <property type="term" value="F:nucleotidyltransferase activity"/>
    <property type="evidence" value="ECO:0007669"/>
    <property type="project" value="UniProtKB-KW"/>
</dbReference>
<dbReference type="STRING" id="1335309.GA0116948_104132"/>
<reference evidence="2 3" key="1">
    <citation type="submission" date="2016-08" db="EMBL/GenBank/DDBJ databases">
        <authorList>
            <person name="Seilhamer J.J."/>
        </authorList>
    </citation>
    <scope>NUCLEOTIDE SEQUENCE [LARGE SCALE GENOMIC DNA]</scope>
    <source>
        <strain evidence="2 3">A37T2</strain>
    </source>
</reference>
<evidence type="ECO:0000313" key="2">
    <source>
        <dbReference type="EMBL" id="SCC18673.1"/>
    </source>
</evidence>
<organism evidence="2 3">
    <name type="scientific">Chitinophaga costaii</name>
    <dbReference type="NCBI Taxonomy" id="1335309"/>
    <lineage>
        <taxon>Bacteria</taxon>
        <taxon>Pseudomonadati</taxon>
        <taxon>Bacteroidota</taxon>
        <taxon>Chitinophagia</taxon>
        <taxon>Chitinophagales</taxon>
        <taxon>Chitinophagaceae</taxon>
        <taxon>Chitinophaga</taxon>
    </lineage>
</organism>
<dbReference type="RefSeq" id="WP_170876074.1">
    <property type="nucleotide sequence ID" value="NZ_FMAR01000004.1"/>
</dbReference>